<dbReference type="NCBIfam" id="TIGR02967">
    <property type="entry name" value="guan_deamin"/>
    <property type="match status" value="1"/>
</dbReference>
<dbReference type="GO" id="GO:0008892">
    <property type="term" value="F:guanine deaminase activity"/>
    <property type="evidence" value="ECO:0007669"/>
    <property type="project" value="UniProtKB-UniRule"/>
</dbReference>
<dbReference type="Gene3D" id="2.30.40.10">
    <property type="entry name" value="Urease, subunit C, domain 1"/>
    <property type="match status" value="1"/>
</dbReference>
<dbReference type="PANTHER" id="PTHR11271">
    <property type="entry name" value="GUANINE DEAMINASE"/>
    <property type="match status" value="1"/>
</dbReference>
<dbReference type="RefSeq" id="WP_012860060.1">
    <property type="nucleotide sequence ID" value="NC_013517.1"/>
</dbReference>
<dbReference type="InterPro" id="IPR014311">
    <property type="entry name" value="Guanine_deaminase"/>
</dbReference>
<proteinExistence type="inferred from homology"/>
<dbReference type="GO" id="GO:0006147">
    <property type="term" value="P:guanine catabolic process"/>
    <property type="evidence" value="ECO:0007669"/>
    <property type="project" value="UniProtKB-UniRule"/>
</dbReference>
<dbReference type="PANTHER" id="PTHR11271:SF6">
    <property type="entry name" value="GUANINE DEAMINASE"/>
    <property type="match status" value="1"/>
</dbReference>
<dbReference type="InterPro" id="IPR032466">
    <property type="entry name" value="Metal_Hydrolase"/>
</dbReference>
<keyword evidence="5 8" id="KW-0378">Hydrolase</keyword>
<reference evidence="10 11" key="2">
    <citation type="journal article" date="2010" name="Stand. Genomic Sci.">
        <title>Complete genome sequence of Sebaldella termitidis type strain (NCTC 11300).</title>
        <authorList>
            <person name="Harmon-Smith M."/>
            <person name="Celia L."/>
            <person name="Chertkov O."/>
            <person name="Lapidus A."/>
            <person name="Copeland A."/>
            <person name="Glavina Del Rio T."/>
            <person name="Nolan M."/>
            <person name="Lucas S."/>
            <person name="Tice H."/>
            <person name="Cheng J.F."/>
            <person name="Han C."/>
            <person name="Detter J.C."/>
            <person name="Bruce D."/>
            <person name="Goodwin L."/>
            <person name="Pitluck S."/>
            <person name="Pati A."/>
            <person name="Liolios K."/>
            <person name="Ivanova N."/>
            <person name="Mavromatis K."/>
            <person name="Mikhailova N."/>
            <person name="Chen A."/>
            <person name="Palaniappan K."/>
            <person name="Land M."/>
            <person name="Hauser L."/>
            <person name="Chang Y.J."/>
            <person name="Jeffries C.D."/>
            <person name="Brettin T."/>
            <person name="Goker M."/>
            <person name="Beck B."/>
            <person name="Bristow J."/>
            <person name="Eisen J.A."/>
            <person name="Markowitz V."/>
            <person name="Hugenholtz P."/>
            <person name="Kyrpides N.C."/>
            <person name="Klenk H.P."/>
            <person name="Chen F."/>
        </authorList>
    </citation>
    <scope>NUCLEOTIDE SEQUENCE [LARGE SCALE GENOMIC DNA]</scope>
    <source>
        <strain evidence="11">ATCC 33386 / NCTC 11300</strain>
    </source>
</reference>
<dbReference type="HOGENOM" id="CLU_012358_0_1_0"/>
<dbReference type="GO" id="GO:0005829">
    <property type="term" value="C:cytosol"/>
    <property type="evidence" value="ECO:0007669"/>
    <property type="project" value="TreeGrafter"/>
</dbReference>
<protein>
    <recommendedName>
        <fullName evidence="3 7">Guanine deaminase</fullName>
        <shortName evidence="8">Guanase</shortName>
        <ecNumber evidence="3 7">3.5.4.3</ecNumber>
    </recommendedName>
    <alternativeName>
        <fullName evidence="8">Guanine aminohydrolase</fullName>
    </alternativeName>
</protein>
<name>D1ANZ0_SEBTE</name>
<evidence type="ECO:0000313" key="11">
    <source>
        <dbReference type="Proteomes" id="UP000000845"/>
    </source>
</evidence>
<dbReference type="InterPro" id="IPR006680">
    <property type="entry name" value="Amidohydro-rel"/>
</dbReference>
<evidence type="ECO:0000313" key="10">
    <source>
        <dbReference type="EMBL" id="ACZ07464.1"/>
    </source>
</evidence>
<dbReference type="STRING" id="526218.Sterm_0591"/>
<dbReference type="EC" id="3.5.4.3" evidence="3 7"/>
<gene>
    <name evidence="10" type="ordered locus">Sterm_0591</name>
</gene>
<dbReference type="UniPathway" id="UPA00603">
    <property type="reaction ID" value="UER00660"/>
</dbReference>
<evidence type="ECO:0000256" key="7">
    <source>
        <dbReference type="NCBIfam" id="TIGR02967"/>
    </source>
</evidence>
<dbReference type="SUPFAM" id="SSF51338">
    <property type="entry name" value="Composite domain of metallo-dependent hydrolases"/>
    <property type="match status" value="2"/>
</dbReference>
<feature type="domain" description="Amidohydrolase-related" evidence="9">
    <location>
        <begin position="60"/>
        <end position="421"/>
    </location>
</feature>
<keyword evidence="6 8" id="KW-0862">Zinc</keyword>
<dbReference type="Pfam" id="PF01979">
    <property type="entry name" value="Amidohydro_1"/>
    <property type="match status" value="1"/>
</dbReference>
<keyword evidence="4 8" id="KW-0479">Metal-binding</keyword>
<comment type="catalytic activity">
    <reaction evidence="8">
        <text>guanine + H2O + H(+) = xanthine + NH4(+)</text>
        <dbReference type="Rhea" id="RHEA:14665"/>
        <dbReference type="ChEBI" id="CHEBI:15377"/>
        <dbReference type="ChEBI" id="CHEBI:15378"/>
        <dbReference type="ChEBI" id="CHEBI:16235"/>
        <dbReference type="ChEBI" id="CHEBI:17712"/>
        <dbReference type="ChEBI" id="CHEBI:28938"/>
        <dbReference type="EC" id="3.5.4.3"/>
    </reaction>
</comment>
<evidence type="ECO:0000256" key="8">
    <source>
        <dbReference type="RuleBase" id="RU366009"/>
    </source>
</evidence>
<accession>D1ANZ0</accession>
<evidence type="ECO:0000256" key="6">
    <source>
        <dbReference type="ARBA" id="ARBA00022833"/>
    </source>
</evidence>
<evidence type="ECO:0000259" key="9">
    <source>
        <dbReference type="Pfam" id="PF01979"/>
    </source>
</evidence>
<evidence type="ECO:0000256" key="2">
    <source>
        <dbReference type="ARBA" id="ARBA00006745"/>
    </source>
</evidence>
<sequence length="427" mass="48740">MIKEIKIYKGDIIFCESPDKFTTLENGYIITENNKIKETVQELPAEYSDIEILDFSENLIIPGFVDIHLHAPQFENLGLGYDNELLPWLENYTFPEEAKFSDTKYAEEIYKKFIKALYMHGTARSVVFSSLHLESTEILADLFLESGLGAYIGKVNMDRNSPSYLTENYKKSLEETEYFIKKYNKPDSMIKPIITPRFIPTCTPELMDGLSKLSEKYNVPVQSHLSENLSEIEWVKELHKEIETYAGVYNHYKMFGDRPTIMAHCIHNTDDEIKLMKEKGVFVAHCPTSNFNLSSGIAPIRKFLDNNVKVGIGTDIAGGHTISIPETIISAIHASKMYSVYADRTFHSLSISEAFFMATKGGGEFFGKVGSFEKDYEFDALIINDNELSGGSNKTIQERLEKYIYFGAKEDIIKMFVSGKEINRERF</sequence>
<comment type="pathway">
    <text evidence="1 8">Purine metabolism; guanine degradation; xanthine from guanine: step 1/1.</text>
</comment>
<comment type="function">
    <text evidence="8">Catalyzes the hydrolytic deamination of guanine, producing xanthine and ammonia.</text>
</comment>
<organism evidence="10 11">
    <name type="scientific">Sebaldella termitidis (strain ATCC 33386 / NCTC 11300)</name>
    <dbReference type="NCBI Taxonomy" id="526218"/>
    <lineage>
        <taxon>Bacteria</taxon>
        <taxon>Fusobacteriati</taxon>
        <taxon>Fusobacteriota</taxon>
        <taxon>Fusobacteriia</taxon>
        <taxon>Fusobacteriales</taxon>
        <taxon>Leptotrichiaceae</taxon>
        <taxon>Sebaldella</taxon>
    </lineage>
</organism>
<dbReference type="Gene3D" id="3.20.20.140">
    <property type="entry name" value="Metal-dependent hydrolases"/>
    <property type="match status" value="1"/>
</dbReference>
<reference evidence="11" key="1">
    <citation type="submission" date="2009-09" db="EMBL/GenBank/DDBJ databases">
        <title>The complete chromosome of Sebaldella termitidis ATCC 33386.</title>
        <authorList>
            <consortium name="US DOE Joint Genome Institute (JGI-PGF)"/>
            <person name="Lucas S."/>
            <person name="Copeland A."/>
            <person name="Lapidus A."/>
            <person name="Glavina del Rio T."/>
            <person name="Dalin E."/>
            <person name="Tice H."/>
            <person name="Bruce D."/>
            <person name="Goodwin L."/>
            <person name="Pitluck S."/>
            <person name="Kyrpides N."/>
            <person name="Mavromatis K."/>
            <person name="Ivanova N."/>
            <person name="Mikhailova N."/>
            <person name="Sims D."/>
            <person name="Meincke L."/>
            <person name="Brettin T."/>
            <person name="Detter J.C."/>
            <person name="Han C."/>
            <person name="Larimer F."/>
            <person name="Land M."/>
            <person name="Hauser L."/>
            <person name="Markowitz V."/>
            <person name="Cheng J.F."/>
            <person name="Hugenholtz P."/>
            <person name="Woyke T."/>
            <person name="Wu D."/>
            <person name="Eisen J.A."/>
        </authorList>
    </citation>
    <scope>NUCLEOTIDE SEQUENCE [LARGE SCALE GENOMIC DNA]</scope>
    <source>
        <strain evidence="11">ATCC 33386 / NCTC 11300</strain>
    </source>
</reference>
<evidence type="ECO:0000256" key="1">
    <source>
        <dbReference type="ARBA" id="ARBA00004984"/>
    </source>
</evidence>
<comment type="cofactor">
    <cofactor evidence="8">
        <name>Zn(2+)</name>
        <dbReference type="ChEBI" id="CHEBI:29105"/>
    </cofactor>
    <text evidence="8">Binds 1 zinc ion per subunit.</text>
</comment>
<dbReference type="KEGG" id="str:Sterm_0591"/>
<evidence type="ECO:0000256" key="4">
    <source>
        <dbReference type="ARBA" id="ARBA00022723"/>
    </source>
</evidence>
<evidence type="ECO:0000256" key="3">
    <source>
        <dbReference type="ARBA" id="ARBA00012781"/>
    </source>
</evidence>
<dbReference type="InterPro" id="IPR011059">
    <property type="entry name" value="Metal-dep_hydrolase_composite"/>
</dbReference>
<keyword evidence="11" id="KW-1185">Reference proteome</keyword>
<evidence type="ECO:0000256" key="5">
    <source>
        <dbReference type="ARBA" id="ARBA00022801"/>
    </source>
</evidence>
<dbReference type="InterPro" id="IPR051607">
    <property type="entry name" value="Metallo-dep_hydrolases"/>
</dbReference>
<dbReference type="GO" id="GO:0008270">
    <property type="term" value="F:zinc ion binding"/>
    <property type="evidence" value="ECO:0007669"/>
    <property type="project" value="UniProtKB-UniRule"/>
</dbReference>
<dbReference type="AlphaFoldDB" id="D1ANZ0"/>
<dbReference type="EMBL" id="CP001739">
    <property type="protein sequence ID" value="ACZ07464.1"/>
    <property type="molecule type" value="Genomic_DNA"/>
</dbReference>
<comment type="similarity">
    <text evidence="2 8">Belongs to the metallo-dependent hydrolases superfamily. ATZ/TRZ family.</text>
</comment>
<dbReference type="SUPFAM" id="SSF51556">
    <property type="entry name" value="Metallo-dependent hydrolases"/>
    <property type="match status" value="1"/>
</dbReference>
<dbReference type="Proteomes" id="UP000000845">
    <property type="component" value="Chromosome"/>
</dbReference>
<dbReference type="eggNOG" id="COG0402">
    <property type="taxonomic scope" value="Bacteria"/>
</dbReference>